<feature type="coiled-coil region" evidence="4">
    <location>
        <begin position="118"/>
        <end position="185"/>
    </location>
</feature>
<evidence type="ECO:0000259" key="6">
    <source>
        <dbReference type="Pfam" id="PF25917"/>
    </source>
</evidence>
<keyword evidence="9" id="KW-1185">Reference proteome</keyword>
<evidence type="ECO:0000256" key="1">
    <source>
        <dbReference type="ARBA" id="ARBA00004196"/>
    </source>
</evidence>
<name>A0A840C9V0_9RHOB</name>
<keyword evidence="5" id="KW-0472">Membrane</keyword>
<feature type="transmembrane region" description="Helical" evidence="5">
    <location>
        <begin position="23"/>
        <end position="42"/>
    </location>
</feature>
<dbReference type="GO" id="GO:0022857">
    <property type="term" value="F:transmembrane transporter activity"/>
    <property type="evidence" value="ECO:0007669"/>
    <property type="project" value="InterPro"/>
</dbReference>
<evidence type="ECO:0000313" key="9">
    <source>
        <dbReference type="Proteomes" id="UP000585681"/>
    </source>
</evidence>
<dbReference type="PANTHER" id="PTHR32347:SF14">
    <property type="entry name" value="EFFLUX SYSTEM COMPONENT YKNX-RELATED"/>
    <property type="match status" value="1"/>
</dbReference>
<dbReference type="Gene3D" id="2.40.30.170">
    <property type="match status" value="1"/>
</dbReference>
<evidence type="ECO:0000256" key="5">
    <source>
        <dbReference type="SAM" id="Phobius"/>
    </source>
</evidence>
<dbReference type="PANTHER" id="PTHR32347">
    <property type="entry name" value="EFFLUX SYSTEM COMPONENT YKNX-RELATED"/>
    <property type="match status" value="1"/>
</dbReference>
<comment type="similarity">
    <text evidence="2">Belongs to the membrane fusion protein (MFP) (TC 8.A.1) family.</text>
</comment>
<dbReference type="InterPro" id="IPR058792">
    <property type="entry name" value="Beta-barrel_RND_2"/>
</dbReference>
<dbReference type="SUPFAM" id="SSF111369">
    <property type="entry name" value="HlyD-like secretion proteins"/>
    <property type="match status" value="1"/>
</dbReference>
<dbReference type="InterPro" id="IPR006143">
    <property type="entry name" value="RND_pump_MFP"/>
</dbReference>
<protein>
    <submittedName>
        <fullName evidence="8">HlyD family secretion protein</fullName>
    </submittedName>
</protein>
<evidence type="ECO:0000256" key="4">
    <source>
        <dbReference type="SAM" id="Coils"/>
    </source>
</evidence>
<dbReference type="AlphaFoldDB" id="A0A840C9V0"/>
<dbReference type="RefSeq" id="WP_054538514.1">
    <property type="nucleotide sequence ID" value="NZ_JACIEQ010000001.1"/>
</dbReference>
<sequence>MSERRENIEKTLKIGKHRRKTPLWARIGVVAIVGLLALWFFVLRGDQGGGLSYQTEPVRRGDLSVTVSATGTVEPTNLVEISSELSGTLASVEVDYNDTVEVGQVLARLDTTKLEAQYAVQEASLVAAEARVEQAQATLHETFDKYETARQLYERGVGTHQAFITARATQERAEAELQIADADRALAYAQLDLYGADLQKAVIHAPIKGVVLERNADAGQIVASSLSAPVLFTIAEDLASMELQVDIDEADIGRVAVGNSATFTVDAYDDETFPAEISQVRYAPEEIDGVVNYKAILVIDNSSLRLRPGMTATADIVVAELSDVLMVPNAALRFAPPRVAESGGGGDSSGSGLLGLIMPDRPGRDAGMGEAAQKTLWLLRAGQAVEIPVTLGQSDGRFTAVLDGALAEGDQVITDQTGAE</sequence>
<dbReference type="Proteomes" id="UP000585681">
    <property type="component" value="Unassembled WGS sequence"/>
</dbReference>
<accession>A0A840C9V0</accession>
<dbReference type="InterPro" id="IPR058625">
    <property type="entry name" value="MdtA-like_BSH"/>
</dbReference>
<dbReference type="NCBIfam" id="TIGR01730">
    <property type="entry name" value="RND_mfp"/>
    <property type="match status" value="1"/>
</dbReference>
<keyword evidence="3 4" id="KW-0175">Coiled coil</keyword>
<keyword evidence="5" id="KW-0812">Transmembrane</keyword>
<dbReference type="GO" id="GO:0030313">
    <property type="term" value="C:cell envelope"/>
    <property type="evidence" value="ECO:0007669"/>
    <property type="project" value="UniProtKB-SubCell"/>
</dbReference>
<organism evidence="8 9">
    <name type="scientific">Actibacterium naphthalenivorans</name>
    <dbReference type="NCBI Taxonomy" id="1614693"/>
    <lineage>
        <taxon>Bacteria</taxon>
        <taxon>Pseudomonadati</taxon>
        <taxon>Pseudomonadota</taxon>
        <taxon>Alphaproteobacteria</taxon>
        <taxon>Rhodobacterales</taxon>
        <taxon>Roseobacteraceae</taxon>
        <taxon>Actibacterium</taxon>
    </lineage>
</organism>
<proteinExistence type="inferred from homology"/>
<dbReference type="InterPro" id="IPR050465">
    <property type="entry name" value="UPF0194_transport"/>
</dbReference>
<gene>
    <name evidence="8" type="ORF">GGR17_000119</name>
</gene>
<dbReference type="Pfam" id="PF25917">
    <property type="entry name" value="BSH_RND"/>
    <property type="match status" value="1"/>
</dbReference>
<reference evidence="8" key="1">
    <citation type="submission" date="2020-08" db="EMBL/GenBank/DDBJ databases">
        <title>Genomic Encyclopedia of Type Strains, Phase IV (KMG-IV): sequencing the most valuable type-strain genomes for metagenomic binning, comparative biology and taxonomic classification.</title>
        <authorList>
            <person name="Goeker M."/>
        </authorList>
    </citation>
    <scope>NUCLEOTIDE SEQUENCE [LARGE SCALE GENOMIC DNA]</scope>
    <source>
        <strain evidence="8">DSM 105040</strain>
    </source>
</reference>
<evidence type="ECO:0000256" key="2">
    <source>
        <dbReference type="ARBA" id="ARBA00009477"/>
    </source>
</evidence>
<keyword evidence="5" id="KW-1133">Transmembrane helix</keyword>
<dbReference type="GO" id="GO:0016020">
    <property type="term" value="C:membrane"/>
    <property type="evidence" value="ECO:0007669"/>
    <property type="project" value="InterPro"/>
</dbReference>
<comment type="subcellular location">
    <subcellularLocation>
        <location evidence="1">Cell envelope</location>
    </subcellularLocation>
</comment>
<evidence type="ECO:0000259" key="7">
    <source>
        <dbReference type="Pfam" id="PF25954"/>
    </source>
</evidence>
<dbReference type="EMBL" id="JACIEQ010000001">
    <property type="protein sequence ID" value="MBB4020328.1"/>
    <property type="molecule type" value="Genomic_DNA"/>
</dbReference>
<comment type="caution">
    <text evidence="8">The sequence shown here is derived from an EMBL/GenBank/DDBJ whole genome shotgun (WGS) entry which is preliminary data.</text>
</comment>
<evidence type="ECO:0000256" key="3">
    <source>
        <dbReference type="ARBA" id="ARBA00023054"/>
    </source>
</evidence>
<dbReference type="Pfam" id="PF25954">
    <property type="entry name" value="Beta-barrel_RND_2"/>
    <property type="match status" value="1"/>
</dbReference>
<dbReference type="Gene3D" id="2.40.50.100">
    <property type="match status" value="1"/>
</dbReference>
<feature type="domain" description="Multidrug resistance protein MdtA-like barrel-sandwich hybrid" evidence="6">
    <location>
        <begin position="78"/>
        <end position="230"/>
    </location>
</feature>
<evidence type="ECO:0000313" key="8">
    <source>
        <dbReference type="EMBL" id="MBB4020328.1"/>
    </source>
</evidence>
<feature type="domain" description="CusB-like beta-barrel" evidence="7">
    <location>
        <begin position="243"/>
        <end position="316"/>
    </location>
</feature>